<dbReference type="AlphaFoldDB" id="A0A375I568"/>
<protein>
    <recommendedName>
        <fullName evidence="3">DDE superfamily endonuclease</fullName>
    </recommendedName>
</protein>
<dbReference type="EMBL" id="OMOH01000005">
    <property type="protein sequence ID" value="SPF68532.1"/>
    <property type="molecule type" value="Genomic_DNA"/>
</dbReference>
<name>A0A375I568_9ACTN</name>
<dbReference type="RefSeq" id="WP_147385387.1">
    <property type="nucleotide sequence ID" value="NZ_OMOH01000005.1"/>
</dbReference>
<evidence type="ECO:0000313" key="1">
    <source>
        <dbReference type="EMBL" id="SPF68532.1"/>
    </source>
</evidence>
<gene>
    <name evidence="1" type="ORF">PROPJV5_1513</name>
</gene>
<evidence type="ECO:0008006" key="3">
    <source>
        <dbReference type="Google" id="ProtNLM"/>
    </source>
</evidence>
<accession>A0A375I568</accession>
<evidence type="ECO:0000313" key="2">
    <source>
        <dbReference type="Proteomes" id="UP000265962"/>
    </source>
</evidence>
<keyword evidence="2" id="KW-1185">Reference proteome</keyword>
<organism evidence="1 2">
    <name type="scientific">Propionibacterium ruminifibrarum</name>
    <dbReference type="NCBI Taxonomy" id="1962131"/>
    <lineage>
        <taxon>Bacteria</taxon>
        <taxon>Bacillati</taxon>
        <taxon>Actinomycetota</taxon>
        <taxon>Actinomycetes</taxon>
        <taxon>Propionibacteriales</taxon>
        <taxon>Propionibacteriaceae</taxon>
        <taxon>Propionibacterium</taxon>
    </lineage>
</organism>
<sequence length="171" mass="18957">MYHTTGLPAEAIAICYQTLVHNYPRTPQTTGQPPALSQVEEIRATLTYQRPNRAQTKQAESFGASQSSTSRAIAQWTARIVEVLADLVPTTDDLDQTLIVDGTLVPCWDCKHAQGLYSGKHHTTGLNLQIACTLTRRLVWVPDPARYLVGGPFGWGHGRRARHDWSALSHE</sequence>
<dbReference type="OrthoDB" id="3255673at2"/>
<proteinExistence type="predicted"/>
<dbReference type="Proteomes" id="UP000265962">
    <property type="component" value="Unassembled WGS sequence"/>
</dbReference>
<reference evidence="2" key="1">
    <citation type="submission" date="2018-02" db="EMBL/GenBank/DDBJ databases">
        <authorList>
            <person name="Hornung B."/>
        </authorList>
    </citation>
    <scope>NUCLEOTIDE SEQUENCE [LARGE SCALE GENOMIC DNA]</scope>
</reference>